<dbReference type="Gene3D" id="2.60.40.1120">
    <property type="entry name" value="Carboxypeptidase-like, regulatory domain"/>
    <property type="match status" value="1"/>
</dbReference>
<feature type="chain" id="PRO_5021029419" evidence="12">
    <location>
        <begin position="28"/>
        <end position="1095"/>
    </location>
</feature>
<feature type="signal peptide" evidence="12">
    <location>
        <begin position="1"/>
        <end position="27"/>
    </location>
</feature>
<comment type="similarity">
    <text evidence="10 11">Belongs to the TonB-dependent receptor family.</text>
</comment>
<evidence type="ECO:0000256" key="2">
    <source>
        <dbReference type="ARBA" id="ARBA00022448"/>
    </source>
</evidence>
<dbReference type="InterPro" id="IPR000531">
    <property type="entry name" value="Beta-barrel_TonB"/>
</dbReference>
<gene>
    <name evidence="15" type="ORF">FBD94_21465</name>
</gene>
<keyword evidence="7 10" id="KW-0472">Membrane</keyword>
<dbReference type="Proteomes" id="UP000309594">
    <property type="component" value="Unassembled WGS sequence"/>
</dbReference>
<name>A0A4U1G1B1_9SPHI</name>
<evidence type="ECO:0000313" key="15">
    <source>
        <dbReference type="EMBL" id="TKC57198.1"/>
    </source>
</evidence>
<protein>
    <submittedName>
        <fullName evidence="15">SusC/RagA family TonB-linked outer membrane protein</fullName>
    </submittedName>
</protein>
<dbReference type="SUPFAM" id="SSF49464">
    <property type="entry name" value="Carboxypeptidase regulatory domain-like"/>
    <property type="match status" value="1"/>
</dbReference>
<dbReference type="InterPro" id="IPR012910">
    <property type="entry name" value="Plug_dom"/>
</dbReference>
<evidence type="ECO:0000313" key="16">
    <source>
        <dbReference type="Proteomes" id="UP000309594"/>
    </source>
</evidence>
<dbReference type="NCBIfam" id="TIGR04057">
    <property type="entry name" value="SusC_RagA_signa"/>
    <property type="match status" value="1"/>
</dbReference>
<dbReference type="AlphaFoldDB" id="A0A4U1G1B1"/>
<keyword evidence="9 10" id="KW-0998">Cell outer membrane</keyword>
<evidence type="ECO:0000259" key="13">
    <source>
        <dbReference type="Pfam" id="PF00593"/>
    </source>
</evidence>
<dbReference type="GO" id="GO:0015344">
    <property type="term" value="F:siderophore uptake transmembrane transporter activity"/>
    <property type="evidence" value="ECO:0007669"/>
    <property type="project" value="TreeGrafter"/>
</dbReference>
<dbReference type="InterPro" id="IPR023997">
    <property type="entry name" value="TonB-dep_OMP_SusC/RagA_CS"/>
</dbReference>
<dbReference type="Pfam" id="PF07715">
    <property type="entry name" value="Plug"/>
    <property type="match status" value="1"/>
</dbReference>
<dbReference type="Pfam" id="PF00593">
    <property type="entry name" value="TonB_dep_Rec_b-barrel"/>
    <property type="match status" value="1"/>
</dbReference>
<comment type="caution">
    <text evidence="15">The sequence shown here is derived from an EMBL/GenBank/DDBJ whole genome shotgun (WGS) entry which is preliminary data.</text>
</comment>
<evidence type="ECO:0000256" key="11">
    <source>
        <dbReference type="RuleBase" id="RU003357"/>
    </source>
</evidence>
<proteinExistence type="inferred from homology"/>
<evidence type="ECO:0000256" key="3">
    <source>
        <dbReference type="ARBA" id="ARBA00022452"/>
    </source>
</evidence>
<evidence type="ECO:0000256" key="5">
    <source>
        <dbReference type="ARBA" id="ARBA00022729"/>
    </source>
</evidence>
<keyword evidence="2 10" id="KW-0813">Transport</keyword>
<keyword evidence="5 12" id="KW-0732">Signal</keyword>
<dbReference type="PANTHER" id="PTHR30069:SF29">
    <property type="entry name" value="HEMOGLOBIN AND HEMOGLOBIN-HAPTOGLOBIN-BINDING PROTEIN 1-RELATED"/>
    <property type="match status" value="1"/>
</dbReference>
<dbReference type="SUPFAM" id="SSF56935">
    <property type="entry name" value="Porins"/>
    <property type="match status" value="1"/>
</dbReference>
<dbReference type="GO" id="GO:0009279">
    <property type="term" value="C:cell outer membrane"/>
    <property type="evidence" value="ECO:0007669"/>
    <property type="project" value="UniProtKB-SubCell"/>
</dbReference>
<evidence type="ECO:0000256" key="12">
    <source>
        <dbReference type="SAM" id="SignalP"/>
    </source>
</evidence>
<organism evidence="15 16">
    <name type="scientific">Pedobacter hiemivivus</name>
    <dbReference type="NCBI Taxonomy" id="2530454"/>
    <lineage>
        <taxon>Bacteria</taxon>
        <taxon>Pseudomonadati</taxon>
        <taxon>Bacteroidota</taxon>
        <taxon>Sphingobacteriia</taxon>
        <taxon>Sphingobacteriales</taxon>
        <taxon>Sphingobacteriaceae</taxon>
        <taxon>Pedobacter</taxon>
    </lineage>
</organism>
<keyword evidence="8" id="KW-0675">Receptor</keyword>
<dbReference type="InterPro" id="IPR008969">
    <property type="entry name" value="CarboxyPept-like_regulatory"/>
</dbReference>
<dbReference type="RefSeq" id="WP_136881722.1">
    <property type="nucleotide sequence ID" value="NZ_SWDX01000010.1"/>
</dbReference>
<evidence type="ECO:0000256" key="8">
    <source>
        <dbReference type="ARBA" id="ARBA00023170"/>
    </source>
</evidence>
<dbReference type="InterPro" id="IPR037066">
    <property type="entry name" value="Plug_dom_sf"/>
</dbReference>
<dbReference type="InterPro" id="IPR036942">
    <property type="entry name" value="Beta-barrel_TonB_sf"/>
</dbReference>
<dbReference type="PANTHER" id="PTHR30069">
    <property type="entry name" value="TONB-DEPENDENT OUTER MEMBRANE RECEPTOR"/>
    <property type="match status" value="1"/>
</dbReference>
<evidence type="ECO:0000256" key="1">
    <source>
        <dbReference type="ARBA" id="ARBA00004571"/>
    </source>
</evidence>
<dbReference type="GO" id="GO:0044718">
    <property type="term" value="P:siderophore transmembrane transport"/>
    <property type="evidence" value="ECO:0007669"/>
    <property type="project" value="TreeGrafter"/>
</dbReference>
<keyword evidence="6 11" id="KW-0798">TonB box</keyword>
<evidence type="ECO:0000256" key="6">
    <source>
        <dbReference type="ARBA" id="ARBA00023077"/>
    </source>
</evidence>
<evidence type="ECO:0000256" key="7">
    <source>
        <dbReference type="ARBA" id="ARBA00023136"/>
    </source>
</evidence>
<dbReference type="InterPro" id="IPR039426">
    <property type="entry name" value="TonB-dep_rcpt-like"/>
</dbReference>
<dbReference type="Gene3D" id="2.40.170.20">
    <property type="entry name" value="TonB-dependent receptor, beta-barrel domain"/>
    <property type="match status" value="1"/>
</dbReference>
<dbReference type="PROSITE" id="PS52016">
    <property type="entry name" value="TONB_DEPENDENT_REC_3"/>
    <property type="match status" value="1"/>
</dbReference>
<keyword evidence="3 10" id="KW-1134">Transmembrane beta strand</keyword>
<dbReference type="Gene3D" id="2.170.130.10">
    <property type="entry name" value="TonB-dependent receptor, plug domain"/>
    <property type="match status" value="1"/>
</dbReference>
<accession>A0A4U1G1B1</accession>
<keyword evidence="4 10" id="KW-0812">Transmembrane</keyword>
<dbReference type="NCBIfam" id="TIGR04056">
    <property type="entry name" value="OMP_RagA_SusC"/>
    <property type="match status" value="1"/>
</dbReference>
<dbReference type="InterPro" id="IPR023996">
    <property type="entry name" value="TonB-dep_OMP_SusC/RagA"/>
</dbReference>
<sequence length="1095" mass="120304">MMKSKLWSCCSVLLCVLLVNVNVKSYAQGDLKIRGTVVDAKTGTPLGGVSILDASTKNSTSTSSNGSFEIGSKTNSKLTFKYIGYESTTVSISNQTSLSIAMKEEESKLDEVVVVAFGTMKKKDFTGAVSSIGPETIEKSQVSTISRAFEGTVPGLQFSTNSGQPGADATLRIRGLGSLNASSNPLVVVDGSPSNVSLNSLNPADIESIVVSKDAAANALYGSRAANGLIIITTKKGKKGATSISADMRLGITSIGQSDFDKVTDPATYYEYTWQGIYNYVKYSPDRNASFKTMSDADLKKYAADNLFKANGNALSARNGLGNYMSYKIPDGTTLIDPTTGKIRPDAQLLYNDDWQDYFFKTPTRQEYNLSISGGSEKNDFFISLGYLDDPAYVMASNFDRYNARINVNSQINNWLKGGASLFYSRTNSDVPGYTGGTVNTNLFTWLNYFSPINSLFAHDEQGKIKYDQFGKTLFDLGTGETYSPYGSTARLAFNGYSPGIYFQKDYTNQKKDVLSGRTYLEATFLKDFKFKVDLALDNSYLFNKSYGNNESGTAARDFQGTIAGYWARGSQVNTTQLLTWNKQFAKHHVDALLGHEFRWARSDDQSGQKYMMLAYDKPTFNNAVGISYLNGTESSSTIEGYLSRFNYNYDEKYYLSASVRADGSSFFRDNQWGTFWSVGGAYRLSQEKFLKKIGWINDLKIRGSLGVQGNNAVGANNWIDTWTLSNAGTLVTPVASLAQATWGNLDLSWETNNTYDIGLDFSFFNRLSGSFDYFNRDTKNLLFGKPLPASTGRSSRLENSGELNNKGFEIDLNYVILRNDNLRWSFGANASYYKTTLVSMPTGVGSKDLGGAFVQGNFLRGPGKDYYNLYLYKYAGVDQNTGLGMIYKTLKETDDFTKYPNNKVGDIVTTTGIDGTRYELGTSNPDLVGGFNTSINYKNFDFSIYASYQLGGKTVSLSYQGLTGNSIGRGIHTDLLDAWTPENKDSNIPMRMLGGTNYGSVPLGGGAGQYSDFALFDASYLNLKSMTLGYSFSQSLLSKYKIQKLRCYLAAENLFFISAKKGVDPRTAFDDGSSVGAFGYPQSRVVSFAINLTL</sequence>
<dbReference type="EMBL" id="SWDX01000010">
    <property type="protein sequence ID" value="TKC57198.1"/>
    <property type="molecule type" value="Genomic_DNA"/>
</dbReference>
<evidence type="ECO:0000259" key="14">
    <source>
        <dbReference type="Pfam" id="PF07715"/>
    </source>
</evidence>
<comment type="subcellular location">
    <subcellularLocation>
        <location evidence="1 10">Cell outer membrane</location>
        <topology evidence="1 10">Multi-pass membrane protein</topology>
    </subcellularLocation>
</comment>
<evidence type="ECO:0000256" key="9">
    <source>
        <dbReference type="ARBA" id="ARBA00023237"/>
    </source>
</evidence>
<reference evidence="15 16" key="1">
    <citation type="submission" date="2019-04" db="EMBL/GenBank/DDBJ databases">
        <title>Pedobacter sp. RP-1-16 sp. nov., isolated from Arctic soil.</title>
        <authorList>
            <person name="Dahal R.H."/>
            <person name="Kim D.-U."/>
        </authorList>
    </citation>
    <scope>NUCLEOTIDE SEQUENCE [LARGE SCALE GENOMIC DNA]</scope>
    <source>
        <strain evidence="15 16">RP-1-16</strain>
    </source>
</reference>
<dbReference type="Pfam" id="PF13715">
    <property type="entry name" value="CarbopepD_reg_2"/>
    <property type="match status" value="1"/>
</dbReference>
<feature type="domain" description="TonB-dependent receptor-like beta-barrel" evidence="13">
    <location>
        <begin position="463"/>
        <end position="958"/>
    </location>
</feature>
<evidence type="ECO:0000256" key="10">
    <source>
        <dbReference type="PROSITE-ProRule" id="PRU01360"/>
    </source>
</evidence>
<feature type="domain" description="TonB-dependent receptor plug" evidence="14">
    <location>
        <begin position="122"/>
        <end position="228"/>
    </location>
</feature>
<evidence type="ECO:0000256" key="4">
    <source>
        <dbReference type="ARBA" id="ARBA00022692"/>
    </source>
</evidence>